<dbReference type="GO" id="GO:0042391">
    <property type="term" value="P:regulation of membrane potential"/>
    <property type="evidence" value="ECO:0007669"/>
    <property type="project" value="TreeGrafter"/>
</dbReference>
<gene>
    <name evidence="8" type="ORF">As57867_021313</name>
</gene>
<feature type="compositionally biased region" description="Basic and acidic residues" evidence="5">
    <location>
        <begin position="49"/>
        <end position="59"/>
    </location>
</feature>
<evidence type="ECO:0000256" key="3">
    <source>
        <dbReference type="ARBA" id="ARBA00022989"/>
    </source>
</evidence>
<reference evidence="8" key="1">
    <citation type="submission" date="2019-06" db="EMBL/GenBank/DDBJ databases">
        <title>Genomics analysis of Aphanomyces spp. identifies a new class of oomycete effector associated with host adaptation.</title>
        <authorList>
            <person name="Gaulin E."/>
        </authorList>
    </citation>
    <scope>NUCLEOTIDE SEQUENCE</scope>
    <source>
        <strain evidence="8">CBS 578.67</strain>
    </source>
</reference>
<feature type="transmembrane region" description="Helical" evidence="6">
    <location>
        <begin position="374"/>
        <end position="395"/>
    </location>
</feature>
<feature type="compositionally biased region" description="Basic residues" evidence="5">
    <location>
        <begin position="25"/>
        <end position="36"/>
    </location>
</feature>
<keyword evidence="3 6" id="KW-1133">Transmembrane helix</keyword>
<dbReference type="PANTHER" id="PTHR10217">
    <property type="entry name" value="VOLTAGE AND LIGAND GATED POTASSIUM CHANNEL"/>
    <property type="match status" value="1"/>
</dbReference>
<keyword evidence="4 6" id="KW-0472">Membrane</keyword>
<comment type="subcellular location">
    <subcellularLocation>
        <location evidence="1">Membrane</location>
        <topology evidence="1">Multi-pass membrane protein</topology>
    </subcellularLocation>
</comment>
<evidence type="ECO:0000256" key="4">
    <source>
        <dbReference type="ARBA" id="ARBA00023136"/>
    </source>
</evidence>
<sequence>MDGGGGPPRHALSAHLEPLPLSKKLSSKRRVRKIKHTGSSAKTIAEEPSSTHRFDDHDPTPPVLAIMDAATPSIAVIDEQEEVVVVPEADISPHPSSSSSKTSRFWSGKVQPAANISTRDGSVGPTEPPLAPRRESRVSRLLSGSMLARVLPRRSVVAVLGGPSFLSNFVGANMTLGAETTKKKAQHILRTLTHHNKAMFDAGQLEDELTSIATNQLATRALRKPFVLSLNSRLKRAWDVVMLLLTIYEILTAPMEIAFDHTVHALQLVVDTLLLLDVVLMFRTAYIDRYSLQEVHDTRLIRWRYLTGWFVFDCLSSFPVSYCGKHLNVKSAWGELKYFRLCILFRAMRMYESTTLSSFMAWMSHKMNVAHLRLVVMTLLYLVLHHYIACGYYMVIEYEEQLYAAHESSGDHHEAELPERWEIPFTSEDSIEIKYIGSYFQAVTVTGGFTLYPKTNAERL</sequence>
<comment type="caution">
    <text evidence="8">The sequence shown here is derived from an EMBL/GenBank/DDBJ whole genome shotgun (WGS) entry which is preliminary data.</text>
</comment>
<organism evidence="8">
    <name type="scientific">Aphanomyces stellatus</name>
    <dbReference type="NCBI Taxonomy" id="120398"/>
    <lineage>
        <taxon>Eukaryota</taxon>
        <taxon>Sar</taxon>
        <taxon>Stramenopiles</taxon>
        <taxon>Oomycota</taxon>
        <taxon>Saprolegniomycetes</taxon>
        <taxon>Saprolegniales</taxon>
        <taxon>Verrucalvaceae</taxon>
        <taxon>Aphanomyces</taxon>
    </lineage>
</organism>
<protein>
    <recommendedName>
        <fullName evidence="7">Ion transport domain-containing protein</fullName>
    </recommendedName>
</protein>
<dbReference type="Pfam" id="PF00520">
    <property type="entry name" value="Ion_trans"/>
    <property type="match status" value="1"/>
</dbReference>
<evidence type="ECO:0000256" key="2">
    <source>
        <dbReference type="ARBA" id="ARBA00022692"/>
    </source>
</evidence>
<evidence type="ECO:0000313" key="8">
    <source>
        <dbReference type="EMBL" id="KAF0686822.1"/>
    </source>
</evidence>
<feature type="domain" description="Ion transport" evidence="7">
    <location>
        <begin position="236"/>
        <end position="393"/>
    </location>
</feature>
<evidence type="ECO:0000256" key="1">
    <source>
        <dbReference type="ARBA" id="ARBA00004141"/>
    </source>
</evidence>
<dbReference type="GO" id="GO:0005886">
    <property type="term" value="C:plasma membrane"/>
    <property type="evidence" value="ECO:0007669"/>
    <property type="project" value="TreeGrafter"/>
</dbReference>
<dbReference type="PANTHER" id="PTHR10217:SF435">
    <property type="entry name" value="POTASSIUM VOLTAGE-GATED CHANNEL PROTEIN EAG"/>
    <property type="match status" value="1"/>
</dbReference>
<feature type="region of interest" description="Disordered" evidence="5">
    <location>
        <begin position="87"/>
        <end position="135"/>
    </location>
</feature>
<dbReference type="AlphaFoldDB" id="A0A6A4XWH7"/>
<dbReference type="InterPro" id="IPR005821">
    <property type="entry name" value="Ion_trans_dom"/>
</dbReference>
<feature type="compositionally biased region" description="Low complexity" evidence="5">
    <location>
        <begin position="92"/>
        <end position="107"/>
    </location>
</feature>
<evidence type="ECO:0000259" key="7">
    <source>
        <dbReference type="Pfam" id="PF00520"/>
    </source>
</evidence>
<dbReference type="EMBL" id="VJMH01006972">
    <property type="protein sequence ID" value="KAF0686822.1"/>
    <property type="molecule type" value="Genomic_DNA"/>
</dbReference>
<keyword evidence="2 6" id="KW-0812">Transmembrane</keyword>
<dbReference type="OrthoDB" id="447251at2759"/>
<evidence type="ECO:0000256" key="6">
    <source>
        <dbReference type="SAM" id="Phobius"/>
    </source>
</evidence>
<dbReference type="Gene3D" id="1.10.287.70">
    <property type="match status" value="1"/>
</dbReference>
<accession>A0A6A4XWH7</accession>
<name>A0A6A4XWH7_9STRA</name>
<feature type="region of interest" description="Disordered" evidence="5">
    <location>
        <begin position="1"/>
        <end position="60"/>
    </location>
</feature>
<proteinExistence type="predicted"/>
<feature type="non-terminal residue" evidence="8">
    <location>
        <position position="460"/>
    </location>
</feature>
<evidence type="ECO:0000256" key="5">
    <source>
        <dbReference type="SAM" id="MobiDB-lite"/>
    </source>
</evidence>
<dbReference type="InterPro" id="IPR050818">
    <property type="entry name" value="KCNH_animal-type"/>
</dbReference>
<dbReference type="GO" id="GO:0005249">
    <property type="term" value="F:voltage-gated potassium channel activity"/>
    <property type="evidence" value="ECO:0007669"/>
    <property type="project" value="TreeGrafter"/>
</dbReference>
<dbReference type="SUPFAM" id="SSF81324">
    <property type="entry name" value="Voltage-gated potassium channels"/>
    <property type="match status" value="1"/>
</dbReference>